<evidence type="ECO:0000313" key="8">
    <source>
        <dbReference type="Proteomes" id="UP000286947"/>
    </source>
</evidence>
<feature type="domain" description="HTH araC/xylS-type" evidence="6">
    <location>
        <begin position="162"/>
        <end position="259"/>
    </location>
</feature>
<dbReference type="OrthoDB" id="9804543at2"/>
<dbReference type="InterPro" id="IPR018062">
    <property type="entry name" value="HTH_AraC-typ_CS"/>
</dbReference>
<dbReference type="SUPFAM" id="SSF46689">
    <property type="entry name" value="Homeodomain-like"/>
    <property type="match status" value="1"/>
</dbReference>
<evidence type="ECO:0000256" key="4">
    <source>
        <dbReference type="ARBA" id="ARBA00023159"/>
    </source>
</evidence>
<keyword evidence="4" id="KW-0010">Activator</keyword>
<comment type="caution">
    <text evidence="7">The sequence shown here is derived from an EMBL/GenBank/DDBJ whole genome shotgun (WGS) entry which is preliminary data.</text>
</comment>
<dbReference type="PROSITE" id="PS01124">
    <property type="entry name" value="HTH_ARAC_FAMILY_2"/>
    <property type="match status" value="1"/>
</dbReference>
<dbReference type="FunFam" id="1.10.10.60:FF:000132">
    <property type="entry name" value="AraC family transcriptional regulator"/>
    <property type="match status" value="1"/>
</dbReference>
<evidence type="ECO:0000259" key="6">
    <source>
        <dbReference type="PROSITE" id="PS01124"/>
    </source>
</evidence>
<keyword evidence="5" id="KW-0804">Transcription</keyword>
<dbReference type="PANTHER" id="PTHR11019:SF190">
    <property type="entry name" value="ARAC-FAMILY REGULATORY PROTEIN"/>
    <property type="match status" value="1"/>
</dbReference>
<evidence type="ECO:0000256" key="3">
    <source>
        <dbReference type="ARBA" id="ARBA00023125"/>
    </source>
</evidence>
<dbReference type="InterPro" id="IPR011051">
    <property type="entry name" value="RmlC_Cupin_sf"/>
</dbReference>
<reference evidence="7 8" key="1">
    <citation type="submission" date="2018-01" db="EMBL/GenBank/DDBJ databases">
        <title>Saezia sanguinis gen. nov., sp. nov., in the order Burkholderiales isolated from human blood.</title>
        <authorList>
            <person name="Medina-Pascual M.J."/>
            <person name="Valdezate S."/>
            <person name="Monzon S."/>
            <person name="Cuesta I."/>
            <person name="Carrasco G."/>
            <person name="Villalon P."/>
            <person name="Saez-Nieto J.A."/>
        </authorList>
    </citation>
    <scope>NUCLEOTIDE SEQUENCE [LARGE SCALE GENOMIC DNA]</scope>
    <source>
        <strain evidence="7 8">CNM695-12</strain>
    </source>
</reference>
<keyword evidence="1" id="KW-0678">Repressor</keyword>
<name>A0A433SBM0_9BURK</name>
<dbReference type="InterPro" id="IPR018060">
    <property type="entry name" value="HTH_AraC"/>
</dbReference>
<dbReference type="SMART" id="SM00342">
    <property type="entry name" value="HTH_ARAC"/>
    <property type="match status" value="1"/>
</dbReference>
<dbReference type="SUPFAM" id="SSF51182">
    <property type="entry name" value="RmlC-like cupins"/>
    <property type="match status" value="1"/>
</dbReference>
<organism evidence="7 8">
    <name type="scientific">Saezia sanguinis</name>
    <dbReference type="NCBI Taxonomy" id="1965230"/>
    <lineage>
        <taxon>Bacteria</taxon>
        <taxon>Pseudomonadati</taxon>
        <taxon>Pseudomonadota</taxon>
        <taxon>Betaproteobacteria</taxon>
        <taxon>Burkholderiales</taxon>
        <taxon>Saeziaceae</taxon>
        <taxon>Saezia</taxon>
    </lineage>
</organism>
<dbReference type="CDD" id="cd06124">
    <property type="entry name" value="cupin_NimR-like_N"/>
    <property type="match status" value="1"/>
</dbReference>
<dbReference type="Gene3D" id="1.10.10.60">
    <property type="entry name" value="Homeodomain-like"/>
    <property type="match status" value="1"/>
</dbReference>
<evidence type="ECO:0000256" key="5">
    <source>
        <dbReference type="ARBA" id="ARBA00023163"/>
    </source>
</evidence>
<dbReference type="InterPro" id="IPR003313">
    <property type="entry name" value="AraC-bd"/>
</dbReference>
<accession>A0A433SBM0</accession>
<dbReference type="Pfam" id="PF02311">
    <property type="entry name" value="AraC_binding"/>
    <property type="match status" value="1"/>
</dbReference>
<keyword evidence="2" id="KW-0805">Transcription regulation</keyword>
<evidence type="ECO:0000313" key="7">
    <source>
        <dbReference type="EMBL" id="RUS66044.1"/>
    </source>
</evidence>
<evidence type="ECO:0000256" key="1">
    <source>
        <dbReference type="ARBA" id="ARBA00022491"/>
    </source>
</evidence>
<dbReference type="RefSeq" id="WP_126980581.1">
    <property type="nucleotide sequence ID" value="NZ_PQSP01000007.1"/>
</dbReference>
<gene>
    <name evidence="7" type="primary">nimR</name>
    <name evidence="7" type="ORF">CUZ56_02402</name>
</gene>
<proteinExistence type="predicted"/>
<dbReference type="Pfam" id="PF12833">
    <property type="entry name" value="HTH_18"/>
    <property type="match status" value="1"/>
</dbReference>
<dbReference type="PANTHER" id="PTHR11019">
    <property type="entry name" value="HTH-TYPE TRANSCRIPTIONAL REGULATOR NIMR"/>
    <property type="match status" value="1"/>
</dbReference>
<dbReference type="GO" id="GO:0003700">
    <property type="term" value="F:DNA-binding transcription factor activity"/>
    <property type="evidence" value="ECO:0007669"/>
    <property type="project" value="InterPro"/>
</dbReference>
<keyword evidence="8" id="KW-1185">Reference proteome</keyword>
<sequence>MPKPARTRMQPFDGISPMPIHFRYDVIRAASGYHAHQHDRGEFYYSFCGVMNIKTGTQHFLAPPQYGLWLPPGTAHECTSLHGTSFCALYIDAALVAHLPANPCALTIEPLVRALLEHLRGVPEHQLRSSETQRLLQVLLDQLAQAPCSGSYLPGSTHPVLAPLLQTLQANPADDRSLAELAQQAHISERTLMRYCRKELGMSLAEWRQRLRIIKAMGMLEAGDKVESIALDLGYASASSFIAMFRKATGTTPGELRQNA</sequence>
<dbReference type="PRINTS" id="PR00032">
    <property type="entry name" value="HTHARAC"/>
</dbReference>
<dbReference type="EMBL" id="PQSP01000007">
    <property type="protein sequence ID" value="RUS66044.1"/>
    <property type="molecule type" value="Genomic_DNA"/>
</dbReference>
<protein>
    <submittedName>
        <fullName evidence="7">HTH-type transcriptional regulator NimR</fullName>
    </submittedName>
</protein>
<evidence type="ECO:0000256" key="2">
    <source>
        <dbReference type="ARBA" id="ARBA00023015"/>
    </source>
</evidence>
<dbReference type="PROSITE" id="PS00041">
    <property type="entry name" value="HTH_ARAC_FAMILY_1"/>
    <property type="match status" value="1"/>
</dbReference>
<dbReference type="Proteomes" id="UP000286947">
    <property type="component" value="Unassembled WGS sequence"/>
</dbReference>
<dbReference type="InterPro" id="IPR020449">
    <property type="entry name" value="Tscrpt_reg_AraC-type_HTH"/>
</dbReference>
<dbReference type="InterPro" id="IPR009057">
    <property type="entry name" value="Homeodomain-like_sf"/>
</dbReference>
<dbReference type="AlphaFoldDB" id="A0A433SBM0"/>
<dbReference type="GO" id="GO:0043565">
    <property type="term" value="F:sequence-specific DNA binding"/>
    <property type="evidence" value="ECO:0007669"/>
    <property type="project" value="InterPro"/>
</dbReference>
<keyword evidence="3" id="KW-0238">DNA-binding</keyword>